<dbReference type="Pfam" id="PF26107">
    <property type="entry name" value="BrxR_CTD"/>
    <property type="match status" value="1"/>
</dbReference>
<accession>A0ABV8D740</accession>
<evidence type="ECO:0000313" key="5">
    <source>
        <dbReference type="Proteomes" id="UP001595693"/>
    </source>
</evidence>
<dbReference type="EMBL" id="JBHSAJ010000012">
    <property type="protein sequence ID" value="MFC3934146.1"/>
    <property type="molecule type" value="Genomic_DNA"/>
</dbReference>
<keyword evidence="5" id="KW-1185">Reference proteome</keyword>
<evidence type="ECO:0000259" key="1">
    <source>
        <dbReference type="Pfam" id="PF13280"/>
    </source>
</evidence>
<dbReference type="InterPro" id="IPR059020">
    <property type="entry name" value="CapW_CTD"/>
</dbReference>
<evidence type="ECO:0000313" key="4">
    <source>
        <dbReference type="EMBL" id="MFC3934146.1"/>
    </source>
</evidence>
<reference evidence="5" key="1">
    <citation type="journal article" date="2019" name="Int. J. Syst. Evol. Microbiol.">
        <title>The Global Catalogue of Microorganisms (GCM) 10K type strain sequencing project: providing services to taxonomists for standard genome sequencing and annotation.</title>
        <authorList>
            <consortium name="The Broad Institute Genomics Platform"/>
            <consortium name="The Broad Institute Genome Sequencing Center for Infectious Disease"/>
            <person name="Wu L."/>
            <person name="Ma J."/>
        </authorList>
    </citation>
    <scope>NUCLEOTIDE SEQUENCE [LARGE SCALE GENOMIC DNA]</scope>
    <source>
        <strain evidence="5">CCUG 2113</strain>
    </source>
</reference>
<feature type="domain" description="WYL" evidence="1">
    <location>
        <begin position="116"/>
        <end position="184"/>
    </location>
</feature>
<dbReference type="Proteomes" id="UP001595693">
    <property type="component" value="Unassembled WGS sequence"/>
</dbReference>
<dbReference type="PROSITE" id="PS52050">
    <property type="entry name" value="WYL"/>
    <property type="match status" value="1"/>
</dbReference>
<dbReference type="InterPro" id="IPR059019">
    <property type="entry name" value="WHD_CapW"/>
</dbReference>
<dbReference type="InterPro" id="IPR026881">
    <property type="entry name" value="WYL_dom"/>
</dbReference>
<feature type="domain" description="DNA-binding transcriptional repressor CapW C-terminal dimerisation" evidence="2">
    <location>
        <begin position="205"/>
        <end position="271"/>
    </location>
</feature>
<dbReference type="PANTHER" id="PTHR34580:SF3">
    <property type="entry name" value="PROTEIN PAFB"/>
    <property type="match status" value="1"/>
</dbReference>
<gene>
    <name evidence="4" type="ORF">ACFOW3_05860</name>
</gene>
<dbReference type="Pfam" id="PF26109">
    <property type="entry name" value="WHD_BrxR"/>
    <property type="match status" value="1"/>
</dbReference>
<dbReference type="InterPro" id="IPR016634">
    <property type="entry name" value="CapW-like"/>
</dbReference>
<dbReference type="InterPro" id="IPR051534">
    <property type="entry name" value="CBASS_pafABC_assoc_protein"/>
</dbReference>
<dbReference type="PANTHER" id="PTHR34580">
    <property type="match status" value="1"/>
</dbReference>
<dbReference type="PIRSF" id="PIRSF015558">
    <property type="entry name" value="Txn_reg_DeoR_prd"/>
    <property type="match status" value="1"/>
</dbReference>
<protein>
    <submittedName>
        <fullName evidence="4">WYL domain-containing protein</fullName>
    </submittedName>
</protein>
<proteinExistence type="predicted"/>
<evidence type="ECO:0000259" key="2">
    <source>
        <dbReference type="Pfam" id="PF26107"/>
    </source>
</evidence>
<dbReference type="Pfam" id="PF13280">
    <property type="entry name" value="WYL"/>
    <property type="match status" value="1"/>
</dbReference>
<organism evidence="4 5">
    <name type="scientific">Acidovorax facilis</name>
    <dbReference type="NCBI Taxonomy" id="12917"/>
    <lineage>
        <taxon>Bacteria</taxon>
        <taxon>Pseudomonadati</taxon>
        <taxon>Pseudomonadota</taxon>
        <taxon>Betaproteobacteria</taxon>
        <taxon>Burkholderiales</taxon>
        <taxon>Comamonadaceae</taxon>
        <taxon>Acidovorax</taxon>
    </lineage>
</organism>
<name>A0ABV8D740_9BURK</name>
<comment type="caution">
    <text evidence="4">The sequence shown here is derived from an EMBL/GenBank/DDBJ whole genome shotgun (WGS) entry which is preliminary data.</text>
</comment>
<sequence>METLTRVQRERLSHIDFTLFFLGELRRADVIAKFETAPAGATRDIAMYRGLAPDNLDFDSTGKLYRPSSKFKPLFDHPPLRVLATLSQGFGLSEDVMSSPVIPCEFPSTLSVPSVEVLAPITRAINRGKAVSLTYHSVSSGKTRRELVPLALVDNGVRWHVRAFDRLKKHFTDFVPTRMEDVEVLEASTVGREERADQDVQWSRIIELRLVPHPNHPRPEIVLMDYPVQDGVLSVRVRSANAGYMLRRWNVDCSPDHRLRGLEYALWLQDPLSLYGSSNATIAPGYQPPESAGNFTLTGS</sequence>
<feature type="domain" description="DNA-binding transcriptional repressor CapW winged helix-turn-helix" evidence="3">
    <location>
        <begin position="9"/>
        <end position="78"/>
    </location>
</feature>
<evidence type="ECO:0000259" key="3">
    <source>
        <dbReference type="Pfam" id="PF26109"/>
    </source>
</evidence>